<dbReference type="InterPro" id="IPR011990">
    <property type="entry name" value="TPR-like_helical_dom_sf"/>
</dbReference>
<evidence type="ECO:0000256" key="4">
    <source>
        <dbReference type="ARBA" id="ARBA00023237"/>
    </source>
</evidence>
<name>A0A699X159_TANCI</name>
<dbReference type="InterPro" id="IPR012944">
    <property type="entry name" value="SusD_RagB_dom"/>
</dbReference>
<dbReference type="EMBL" id="BKCJ011772365">
    <property type="protein sequence ID" value="GFD51618.1"/>
    <property type="molecule type" value="Genomic_DNA"/>
</dbReference>
<dbReference type="Pfam" id="PF07980">
    <property type="entry name" value="SusD_RagB"/>
    <property type="match status" value="1"/>
</dbReference>
<evidence type="ECO:0000256" key="2">
    <source>
        <dbReference type="ARBA" id="ARBA00022729"/>
    </source>
</evidence>
<dbReference type="AlphaFoldDB" id="A0A699X159"/>
<comment type="caution">
    <text evidence="6">The sequence shown here is derived from an EMBL/GenBank/DDBJ whole genome shotgun (WGS) entry which is preliminary data.</text>
</comment>
<dbReference type="Gene3D" id="1.25.40.390">
    <property type="match status" value="1"/>
</dbReference>
<organism evidence="6">
    <name type="scientific">Tanacetum cinerariifolium</name>
    <name type="common">Dalmatian daisy</name>
    <name type="synonym">Chrysanthemum cinerariifolium</name>
    <dbReference type="NCBI Taxonomy" id="118510"/>
    <lineage>
        <taxon>Eukaryota</taxon>
        <taxon>Viridiplantae</taxon>
        <taxon>Streptophyta</taxon>
        <taxon>Embryophyta</taxon>
        <taxon>Tracheophyta</taxon>
        <taxon>Spermatophyta</taxon>
        <taxon>Magnoliopsida</taxon>
        <taxon>eudicotyledons</taxon>
        <taxon>Gunneridae</taxon>
        <taxon>Pentapetalae</taxon>
        <taxon>asterids</taxon>
        <taxon>campanulids</taxon>
        <taxon>Asterales</taxon>
        <taxon>Asteraceae</taxon>
        <taxon>Asteroideae</taxon>
        <taxon>Anthemideae</taxon>
        <taxon>Anthemidinae</taxon>
        <taxon>Tanacetum</taxon>
    </lineage>
</organism>
<feature type="non-terminal residue" evidence="6">
    <location>
        <position position="1"/>
    </location>
</feature>
<keyword evidence="3" id="KW-0472">Membrane</keyword>
<proteinExistence type="predicted"/>
<comment type="subcellular location">
    <subcellularLocation>
        <location evidence="1">Cell outer membrane</location>
    </subcellularLocation>
</comment>
<accession>A0A699X159</accession>
<evidence type="ECO:0000256" key="1">
    <source>
        <dbReference type="ARBA" id="ARBA00004442"/>
    </source>
</evidence>
<gene>
    <name evidence="6" type="ORF">Tci_923587</name>
</gene>
<keyword evidence="4" id="KW-0998">Cell outer membrane</keyword>
<reference evidence="6" key="1">
    <citation type="journal article" date="2019" name="Sci. Rep.">
        <title>Draft genome of Tanacetum cinerariifolium, the natural source of mosquito coil.</title>
        <authorList>
            <person name="Yamashiro T."/>
            <person name="Shiraishi A."/>
            <person name="Satake H."/>
            <person name="Nakayama K."/>
        </authorList>
    </citation>
    <scope>NUCLEOTIDE SEQUENCE</scope>
</reference>
<evidence type="ECO:0000256" key="3">
    <source>
        <dbReference type="ARBA" id="ARBA00023136"/>
    </source>
</evidence>
<dbReference type="SUPFAM" id="SSF48452">
    <property type="entry name" value="TPR-like"/>
    <property type="match status" value="1"/>
</dbReference>
<sequence>AAQTGDLTTATAQLNVIRRRAGLANTTATTAAALVTDILLQRRLELAHEGHYWFDLRRTNTVQSALGGTTTANAYNQSFRNLFPLPLRDINLSNGVLVQNAGY</sequence>
<keyword evidence="2" id="KW-0732">Signal</keyword>
<evidence type="ECO:0000259" key="5">
    <source>
        <dbReference type="Pfam" id="PF07980"/>
    </source>
</evidence>
<protein>
    <recommendedName>
        <fullName evidence="5">RagB/SusD domain-containing protein</fullName>
    </recommendedName>
</protein>
<feature type="domain" description="RagB/SusD" evidence="5">
    <location>
        <begin position="2"/>
        <end position="103"/>
    </location>
</feature>
<evidence type="ECO:0000313" key="6">
    <source>
        <dbReference type="EMBL" id="GFD51618.1"/>
    </source>
</evidence>